<dbReference type="Gene3D" id="3.40.190.10">
    <property type="entry name" value="Periplasmic binding protein-like II"/>
    <property type="match status" value="1"/>
</dbReference>
<evidence type="ECO:0000256" key="9">
    <source>
        <dbReference type="ARBA" id="ARBA00023136"/>
    </source>
</evidence>
<dbReference type="EMBL" id="NNAY01000226">
    <property type="protein sequence ID" value="OXU29875.1"/>
    <property type="molecule type" value="Genomic_DNA"/>
</dbReference>
<evidence type="ECO:0000256" key="2">
    <source>
        <dbReference type="ARBA" id="ARBA00022448"/>
    </source>
</evidence>
<evidence type="ECO:0000256" key="5">
    <source>
        <dbReference type="ARBA" id="ARBA00022729"/>
    </source>
</evidence>
<proteinExistence type="inferred from homology"/>
<dbReference type="STRING" id="543379.A0A232FGQ9"/>
<comment type="caution">
    <text evidence="18">The sequence shown here is derived from an EMBL/GenBank/DDBJ whole genome shotgun (WGS) entry which is preliminary data.</text>
</comment>
<keyword evidence="13" id="KW-1071">Ligand-gated ion channel</keyword>
<keyword evidence="4 16" id="KW-0812">Transmembrane</keyword>
<evidence type="ECO:0000256" key="6">
    <source>
        <dbReference type="ARBA" id="ARBA00022989"/>
    </source>
</evidence>
<evidence type="ECO:0000256" key="13">
    <source>
        <dbReference type="ARBA" id="ARBA00023286"/>
    </source>
</evidence>
<feature type="transmembrane region" description="Helical" evidence="16">
    <location>
        <begin position="154"/>
        <end position="176"/>
    </location>
</feature>
<evidence type="ECO:0000256" key="16">
    <source>
        <dbReference type="SAM" id="Phobius"/>
    </source>
</evidence>
<evidence type="ECO:0000256" key="7">
    <source>
        <dbReference type="ARBA" id="ARBA00023018"/>
    </source>
</evidence>
<evidence type="ECO:0000256" key="8">
    <source>
        <dbReference type="ARBA" id="ARBA00023065"/>
    </source>
</evidence>
<feature type="non-terminal residue" evidence="18">
    <location>
        <position position="289"/>
    </location>
</feature>
<keyword evidence="2" id="KW-0813">Transport</keyword>
<dbReference type="AlphaFoldDB" id="A0A232FGQ9"/>
<evidence type="ECO:0000313" key="18">
    <source>
        <dbReference type="EMBL" id="OXU29875.1"/>
    </source>
</evidence>
<keyword evidence="11" id="KW-0325">Glycoprotein</keyword>
<evidence type="ECO:0000313" key="19">
    <source>
        <dbReference type="Proteomes" id="UP000215335"/>
    </source>
</evidence>
<evidence type="ECO:0000256" key="10">
    <source>
        <dbReference type="ARBA" id="ARBA00023170"/>
    </source>
</evidence>
<keyword evidence="14" id="KW-0407">Ion channel</keyword>
<dbReference type="InterPro" id="IPR001320">
    <property type="entry name" value="Iontro_rcpt_C"/>
</dbReference>
<evidence type="ECO:0000259" key="17">
    <source>
        <dbReference type="SMART" id="SM00079"/>
    </source>
</evidence>
<keyword evidence="12" id="KW-0628">Postsynaptic cell membrane</keyword>
<keyword evidence="7" id="KW-0770">Synapse</keyword>
<keyword evidence="5" id="KW-0732">Signal</keyword>
<dbReference type="InterPro" id="IPR015683">
    <property type="entry name" value="Ionotropic_Glu_rcpt"/>
</dbReference>
<reference evidence="18 19" key="1">
    <citation type="journal article" date="2017" name="Curr. Biol.">
        <title>The Evolution of Venom by Co-option of Single-Copy Genes.</title>
        <authorList>
            <person name="Martinson E.O."/>
            <person name="Mrinalini"/>
            <person name="Kelkar Y.D."/>
            <person name="Chang C.H."/>
            <person name="Werren J.H."/>
        </authorList>
    </citation>
    <scope>NUCLEOTIDE SEQUENCE [LARGE SCALE GENOMIC DNA]</scope>
    <source>
        <strain evidence="18 19">Alberta</strain>
        <tissue evidence="18">Whole body</tissue>
    </source>
</reference>
<gene>
    <name evidence="18" type="ORF">TSAR_002823</name>
</gene>
<dbReference type="SMART" id="SM00079">
    <property type="entry name" value="PBPe"/>
    <property type="match status" value="1"/>
</dbReference>
<evidence type="ECO:0000256" key="12">
    <source>
        <dbReference type="ARBA" id="ARBA00023257"/>
    </source>
</evidence>
<keyword evidence="10" id="KW-0675">Receptor</keyword>
<accession>A0A232FGQ9</accession>
<dbReference type="GO" id="GO:0045211">
    <property type="term" value="C:postsynaptic membrane"/>
    <property type="evidence" value="ECO:0007669"/>
    <property type="project" value="UniProtKB-SubCell"/>
</dbReference>
<keyword evidence="6 16" id="KW-1133">Transmembrane helix</keyword>
<protein>
    <recommendedName>
        <fullName evidence="17">Ionotropic glutamate receptor C-terminal domain-containing protein</fullName>
    </recommendedName>
</protein>
<dbReference type="Proteomes" id="UP000215335">
    <property type="component" value="Unassembled WGS sequence"/>
</dbReference>
<dbReference type="Pfam" id="PF00060">
    <property type="entry name" value="Lig_chan"/>
    <property type="match status" value="2"/>
</dbReference>
<comment type="similarity">
    <text evidence="1">Belongs to the glutamate-gated ion channel (TC 1.A.10.1) family.</text>
</comment>
<evidence type="ECO:0000256" key="4">
    <source>
        <dbReference type="ARBA" id="ARBA00022692"/>
    </source>
</evidence>
<name>A0A232FGQ9_9HYME</name>
<dbReference type="PANTHER" id="PTHR18966">
    <property type="entry name" value="IONOTROPIC GLUTAMATE RECEPTOR"/>
    <property type="match status" value="1"/>
</dbReference>
<evidence type="ECO:0000256" key="11">
    <source>
        <dbReference type="ARBA" id="ARBA00023180"/>
    </source>
</evidence>
<keyword evidence="8" id="KW-0406">Ion transport</keyword>
<sequence length="289" mass="32536">MTNNEKCKFSPYEWENSRTSTNQIPTLENDYTLLNSLWFTIGSLMQQGSDIAPRRKTKVQVETQLAPERNEGAMRGVKLNHISQEYAQTAKIRKFRLFVTKVVLICTCDPWLSGCPVESGLTTFRLSQTSPEAYSAYLKVTIARAISTRMVAGMWWFFTLIMISSYTANLAAFLTVERMDSPIESAEDLAKQTKIKYGALKGGSTAAFFRDSNFSTYQRMWHFMENANPSNEVFTNSNVEGVDRVVKGKGSYAFLMESTSIEYAIERNCELTQIGGLLDSKGYGIAMPP</sequence>
<dbReference type="FunFam" id="3.40.190.10:FF:000060">
    <property type="entry name" value="Glutamate receptor ionotropic, kainate 1"/>
    <property type="match status" value="1"/>
</dbReference>
<dbReference type="OrthoDB" id="5984008at2759"/>
<comment type="subcellular location">
    <subcellularLocation>
        <location evidence="15">Postsynaptic cell membrane</location>
        <topology evidence="15">Multi-pass membrane protein</topology>
    </subcellularLocation>
</comment>
<evidence type="ECO:0000256" key="1">
    <source>
        <dbReference type="ARBA" id="ARBA00008685"/>
    </source>
</evidence>
<keyword evidence="19" id="KW-1185">Reference proteome</keyword>
<evidence type="ECO:0000256" key="15">
    <source>
        <dbReference type="ARBA" id="ARBA00034104"/>
    </source>
</evidence>
<dbReference type="GO" id="GO:0015276">
    <property type="term" value="F:ligand-gated monoatomic ion channel activity"/>
    <property type="evidence" value="ECO:0007669"/>
    <property type="project" value="InterPro"/>
</dbReference>
<feature type="domain" description="Ionotropic glutamate receptor C-terminal" evidence="17">
    <location>
        <begin position="103"/>
        <end position="289"/>
    </location>
</feature>
<keyword evidence="3" id="KW-1003">Cell membrane</keyword>
<evidence type="ECO:0000256" key="14">
    <source>
        <dbReference type="ARBA" id="ARBA00023303"/>
    </source>
</evidence>
<organism evidence="18 19">
    <name type="scientific">Trichomalopsis sarcophagae</name>
    <dbReference type="NCBI Taxonomy" id="543379"/>
    <lineage>
        <taxon>Eukaryota</taxon>
        <taxon>Metazoa</taxon>
        <taxon>Ecdysozoa</taxon>
        <taxon>Arthropoda</taxon>
        <taxon>Hexapoda</taxon>
        <taxon>Insecta</taxon>
        <taxon>Pterygota</taxon>
        <taxon>Neoptera</taxon>
        <taxon>Endopterygota</taxon>
        <taxon>Hymenoptera</taxon>
        <taxon>Apocrita</taxon>
        <taxon>Proctotrupomorpha</taxon>
        <taxon>Chalcidoidea</taxon>
        <taxon>Pteromalidae</taxon>
        <taxon>Pteromalinae</taxon>
        <taxon>Trichomalopsis</taxon>
    </lineage>
</organism>
<dbReference type="SUPFAM" id="SSF53850">
    <property type="entry name" value="Periplasmic binding protein-like II"/>
    <property type="match status" value="1"/>
</dbReference>
<evidence type="ECO:0000256" key="3">
    <source>
        <dbReference type="ARBA" id="ARBA00022475"/>
    </source>
</evidence>
<keyword evidence="9 16" id="KW-0472">Membrane</keyword>